<proteinExistence type="predicted"/>
<dbReference type="InterPro" id="IPR021382">
    <property type="entry name" value="DUF3014"/>
</dbReference>
<keyword evidence="2" id="KW-0472">Membrane</keyword>
<keyword evidence="4" id="KW-1185">Reference proteome</keyword>
<keyword evidence="2" id="KW-1133">Transmembrane helix</keyword>
<dbReference type="EMBL" id="CP136865">
    <property type="protein sequence ID" value="WOJ95401.1"/>
    <property type="molecule type" value="Genomic_DNA"/>
</dbReference>
<protein>
    <submittedName>
        <fullName evidence="3">DUF3014 domain-containing protein</fullName>
    </submittedName>
</protein>
<evidence type="ECO:0000256" key="2">
    <source>
        <dbReference type="SAM" id="Phobius"/>
    </source>
</evidence>
<organism evidence="3 4">
    <name type="scientific">Congregibacter brevis</name>
    <dbReference type="NCBI Taxonomy" id="3081201"/>
    <lineage>
        <taxon>Bacteria</taxon>
        <taxon>Pseudomonadati</taxon>
        <taxon>Pseudomonadota</taxon>
        <taxon>Gammaproteobacteria</taxon>
        <taxon>Cellvibrionales</taxon>
        <taxon>Halieaceae</taxon>
        <taxon>Congregibacter</taxon>
    </lineage>
</organism>
<evidence type="ECO:0000313" key="4">
    <source>
        <dbReference type="Proteomes" id="UP001626549"/>
    </source>
</evidence>
<dbReference type="RefSeq" id="WP_407326096.1">
    <property type="nucleotide sequence ID" value="NZ_CP136865.1"/>
</dbReference>
<evidence type="ECO:0000256" key="1">
    <source>
        <dbReference type="SAM" id="MobiDB-lite"/>
    </source>
</evidence>
<sequence>MQADRDDRISNDDGGSRHTKQTLVTAVAVLILAGGAYLLMPRDKDNDEQPPQVEETATLEVVKPIEIPQPKPDEAILAAPDIPDPKESETVVAEETMEAVVVEETPPPPPTPEELDQQLRSDIRASGLSTASALDSAYNAPYLLDRGVSSLDQLARGLVPTRTSNLARPPGAFLTTQEGADYSVSRQSYRRYDKLVSAITALPVDTLAAIFQDQRELLRDAYAALGYPADAMDNTLIAALENVISAPTREQPPALVSKGALWAYADPELESASDLHKQLLRTGPENTEALQAWAQRLRDALLNP</sequence>
<evidence type="ECO:0000313" key="3">
    <source>
        <dbReference type="EMBL" id="WOJ95401.1"/>
    </source>
</evidence>
<reference evidence="3 4" key="1">
    <citation type="submission" date="2023-10" db="EMBL/GenBank/DDBJ databases">
        <title>Two novel species belonging to the OM43/NOR5 clade.</title>
        <authorList>
            <person name="Park M."/>
        </authorList>
    </citation>
    <scope>NUCLEOTIDE SEQUENCE [LARGE SCALE GENOMIC DNA]</scope>
    <source>
        <strain evidence="3 4">IMCC45268</strain>
    </source>
</reference>
<accession>A0ABZ0IBJ2</accession>
<gene>
    <name evidence="3" type="ORF">R0137_09020</name>
</gene>
<keyword evidence="2" id="KW-0812">Transmembrane</keyword>
<feature type="compositionally biased region" description="Basic and acidic residues" evidence="1">
    <location>
        <begin position="1"/>
        <end position="16"/>
    </location>
</feature>
<feature type="region of interest" description="Disordered" evidence="1">
    <location>
        <begin position="1"/>
        <end position="22"/>
    </location>
</feature>
<dbReference type="Proteomes" id="UP001626549">
    <property type="component" value="Chromosome"/>
</dbReference>
<feature type="transmembrane region" description="Helical" evidence="2">
    <location>
        <begin position="21"/>
        <end position="40"/>
    </location>
</feature>
<name>A0ABZ0IBJ2_9GAMM</name>
<dbReference type="Pfam" id="PF11219">
    <property type="entry name" value="DUF3014"/>
    <property type="match status" value="1"/>
</dbReference>